<feature type="domain" description="FAD dependent oxidoreductase" evidence="1">
    <location>
        <begin position="31"/>
        <end position="384"/>
    </location>
</feature>
<protein>
    <submittedName>
        <fullName evidence="2">Amino acid oxidase</fullName>
    </submittedName>
</protein>
<dbReference type="InterPro" id="IPR006076">
    <property type="entry name" value="FAD-dep_OxRdtase"/>
</dbReference>
<dbReference type="PANTHER" id="PTHR13847:SF201">
    <property type="entry name" value="PUTATIBE OXIDOREDUCTASE"/>
    <property type="match status" value="1"/>
</dbReference>
<dbReference type="PANTHER" id="PTHR13847">
    <property type="entry name" value="SARCOSINE DEHYDROGENASE-RELATED"/>
    <property type="match status" value="1"/>
</dbReference>
<evidence type="ECO:0000313" key="2">
    <source>
        <dbReference type="EMBL" id="OAB48251.1"/>
    </source>
</evidence>
<dbReference type="InterPro" id="IPR036188">
    <property type="entry name" value="FAD/NAD-bd_sf"/>
</dbReference>
<dbReference type="Gene3D" id="3.30.9.10">
    <property type="entry name" value="D-Amino Acid Oxidase, subunit A, domain 2"/>
    <property type="match status" value="1"/>
</dbReference>
<evidence type="ECO:0000259" key="1">
    <source>
        <dbReference type="Pfam" id="PF01266"/>
    </source>
</evidence>
<dbReference type="RefSeq" id="WP_068645887.1">
    <property type="nucleotide sequence ID" value="NZ_CP043611.1"/>
</dbReference>
<sequence>MTPLNVGSLLWSKPSVTAPQYSALEQDLSCDCLVIGGGMGGALLSYMLSLQKVSTILLDKTKIATGSTAANTGLLQYTNDKSLTSCINTFGEEAGVRFYKLCEDAMKKLHDIQDDLIMETQFIPRNSLYYASTEQDVSMIQEEYNNLNHYGFNVEYWDKDRISSTFPFTKPAALYTHGDAEVNPFQMCHSLVATAANNGVQVYENSEVIRYEYQQDGVICHTRNHRIFAKHVIFALGYETQEMKADRNAILTTSYAIATNPVKDLSSWHERSLIWESARPYLYMRTTSDDRIVIGGLDEHLLNPEDREVRLISQSRKLLQEAEALFPEIGPLTIDYSWASVFGSTHDGLPMIGPHPQYPHCYFLEGYGGNGTVYSMIAAELIADILTGNPRTDDLELFSLTRTTKPSPPSEHVSA</sequence>
<dbReference type="Proteomes" id="UP000077355">
    <property type="component" value="Unassembled WGS sequence"/>
</dbReference>
<evidence type="ECO:0000313" key="3">
    <source>
        <dbReference type="Proteomes" id="UP000077355"/>
    </source>
</evidence>
<dbReference type="Gene3D" id="3.50.50.60">
    <property type="entry name" value="FAD/NAD(P)-binding domain"/>
    <property type="match status" value="1"/>
</dbReference>
<keyword evidence="3" id="KW-1185">Reference proteome</keyword>
<gene>
    <name evidence="2" type="ORF">PBAT_01010</name>
</gene>
<dbReference type="GO" id="GO:0005737">
    <property type="term" value="C:cytoplasm"/>
    <property type="evidence" value="ECO:0007669"/>
    <property type="project" value="TreeGrafter"/>
</dbReference>
<name>A0A168QV47_9BACL</name>
<reference evidence="2 3" key="1">
    <citation type="submission" date="2016-03" db="EMBL/GenBank/DDBJ databases">
        <title>Draft genome sequence of Paenibacillus antarcticus CECT 5836.</title>
        <authorList>
            <person name="Shin S.-K."/>
            <person name="Yi H."/>
        </authorList>
    </citation>
    <scope>NUCLEOTIDE SEQUENCE [LARGE SCALE GENOMIC DNA]</scope>
    <source>
        <strain evidence="2 3">CECT 5836</strain>
    </source>
</reference>
<proteinExistence type="predicted"/>
<dbReference type="Pfam" id="PF01266">
    <property type="entry name" value="DAO"/>
    <property type="match status" value="1"/>
</dbReference>
<accession>A0A168QV47</accession>
<dbReference type="EMBL" id="LVJI01000001">
    <property type="protein sequence ID" value="OAB48251.1"/>
    <property type="molecule type" value="Genomic_DNA"/>
</dbReference>
<dbReference type="SUPFAM" id="SSF51905">
    <property type="entry name" value="FAD/NAD(P)-binding domain"/>
    <property type="match status" value="1"/>
</dbReference>
<comment type="caution">
    <text evidence="2">The sequence shown here is derived from an EMBL/GenBank/DDBJ whole genome shotgun (WGS) entry which is preliminary data.</text>
</comment>
<dbReference type="AlphaFoldDB" id="A0A168QV47"/>
<organism evidence="2 3">
    <name type="scientific">Paenibacillus antarcticus</name>
    <dbReference type="NCBI Taxonomy" id="253703"/>
    <lineage>
        <taxon>Bacteria</taxon>
        <taxon>Bacillati</taxon>
        <taxon>Bacillota</taxon>
        <taxon>Bacilli</taxon>
        <taxon>Bacillales</taxon>
        <taxon>Paenibacillaceae</taxon>
        <taxon>Paenibacillus</taxon>
    </lineage>
</organism>